<reference evidence="5" key="1">
    <citation type="submission" date="2021-03" db="EMBL/GenBank/DDBJ databases">
        <title>Draft genome sequence of rust myrtle Austropuccinia psidii MF-1, a brazilian biotype.</title>
        <authorList>
            <person name="Quecine M.C."/>
            <person name="Pachon D.M.R."/>
            <person name="Bonatelli M.L."/>
            <person name="Correr F.H."/>
            <person name="Franceschini L.M."/>
            <person name="Leite T.F."/>
            <person name="Margarido G.R.A."/>
            <person name="Almeida C.A."/>
            <person name="Ferrarezi J.A."/>
            <person name="Labate C.A."/>
        </authorList>
    </citation>
    <scope>NUCLEOTIDE SEQUENCE</scope>
    <source>
        <strain evidence="5">MF-1</strain>
    </source>
</reference>
<feature type="compositionally biased region" description="Low complexity" evidence="2">
    <location>
        <begin position="874"/>
        <end position="884"/>
    </location>
</feature>
<evidence type="ECO:0000313" key="6">
    <source>
        <dbReference type="Proteomes" id="UP000765509"/>
    </source>
</evidence>
<protein>
    <recommendedName>
        <fullName evidence="7">SEC7 domain-containing protein</fullName>
    </recommendedName>
</protein>
<dbReference type="PROSITE" id="PS50190">
    <property type="entry name" value="SEC7"/>
    <property type="match status" value="1"/>
</dbReference>
<feature type="region of interest" description="Disordered" evidence="2">
    <location>
        <begin position="77"/>
        <end position="172"/>
    </location>
</feature>
<feature type="region of interest" description="Disordered" evidence="2">
    <location>
        <begin position="869"/>
        <end position="898"/>
    </location>
</feature>
<dbReference type="PANTHER" id="PTHR10663">
    <property type="entry name" value="GUANYL-NUCLEOTIDE EXCHANGE FACTOR"/>
    <property type="match status" value="1"/>
</dbReference>
<evidence type="ECO:0008006" key="7">
    <source>
        <dbReference type="Google" id="ProtNLM"/>
    </source>
</evidence>
<feature type="compositionally biased region" description="Low complexity" evidence="2">
    <location>
        <begin position="409"/>
        <end position="443"/>
    </location>
</feature>
<dbReference type="SUPFAM" id="SSF50729">
    <property type="entry name" value="PH domain-like"/>
    <property type="match status" value="1"/>
</dbReference>
<dbReference type="SMART" id="SM00222">
    <property type="entry name" value="Sec7"/>
    <property type="match status" value="1"/>
</dbReference>
<feature type="compositionally biased region" description="Low complexity" evidence="2">
    <location>
        <begin position="30"/>
        <end position="50"/>
    </location>
</feature>
<dbReference type="InterPro" id="IPR041681">
    <property type="entry name" value="PH_9"/>
</dbReference>
<feature type="domain" description="SEC7" evidence="4">
    <location>
        <begin position="623"/>
        <end position="804"/>
    </location>
</feature>
<feature type="compositionally biased region" description="Polar residues" evidence="2">
    <location>
        <begin position="1373"/>
        <end position="1388"/>
    </location>
</feature>
<dbReference type="InterPro" id="IPR035999">
    <property type="entry name" value="Sec7_dom_sf"/>
</dbReference>
<feature type="domain" description="PH" evidence="3">
    <location>
        <begin position="1115"/>
        <end position="1261"/>
    </location>
</feature>
<dbReference type="Gene3D" id="1.10.1000.11">
    <property type="entry name" value="Arf Nucleotide-binding Site Opener,domain 2"/>
    <property type="match status" value="1"/>
</dbReference>
<feature type="compositionally biased region" description="Low complexity" evidence="2">
    <location>
        <begin position="601"/>
        <end position="615"/>
    </location>
</feature>
<feature type="compositionally biased region" description="Polar residues" evidence="2">
    <location>
        <begin position="391"/>
        <end position="408"/>
    </location>
</feature>
<feature type="region of interest" description="Disordered" evidence="2">
    <location>
        <begin position="238"/>
        <end position="301"/>
    </location>
</feature>
<evidence type="ECO:0000256" key="2">
    <source>
        <dbReference type="SAM" id="MobiDB-lite"/>
    </source>
</evidence>
<dbReference type="Pfam" id="PF01369">
    <property type="entry name" value="Sec7"/>
    <property type="match status" value="1"/>
</dbReference>
<proteinExistence type="predicted"/>
<sequence>MTSKFDENSKTSIANDQSATMASAINPTHSINPSSSPKSISSSLNLQNQNNSSKSYHQFLNFKINKSISKVDLALDSSNNHHHHHPADSHQHPSHSNQQSHHDAHSFNSNPNSNSNSNLNPLAHHEINFSNKQSSSSSSSDSSFHSKFKTGHLHQTSNSSNTPKSSSDHSILSSNSHLAFSGPLTSTSIPLSDSMSSFFSATSDLPDWAQSNSFFTNSFEPTAFSKSSHSISNLSNDLKQAKSNSLDSIPSSPTHHPSLVNPNRINKSSRQILDQPPDNFLKSLSQSIHHPNPSQTSCSLSSTPLVFSSSAPIQNSSNNLTTKSLLNSSLNPSQSKSNLPLLSSSSYINLNSSLDSSQKIKHHLNSNSGGASKPSFDLNDLPIDISNLLNHHNQDQTNSSFSSKTNTILPQSTPTTNTPLSNPSTSSIPSNPSNFSSNSSPHPSFLPSPFPSSLLRISQSPILHSNQSNHSDSIEKSSIKPTLKNPFKIDNLDSFNSQSNSIHPKGSNIGLGLNLINSSNKFNHEKLKPKKLNHHDSKEFIHHPSNNQIIRSTRNHQSSPNLIGKRSTSNSEQSLFSLVISHPSNPQFSKSTCQSHHLNLSQYSPSHPQSSTSSHGKSLDKFDSLDLFNHSNDLIDSSNLSLEENAQRLAELLWNKDQSVIKREKMTQWLGSPDSKENQLQVLTLKTYLNKFDFKDLRIDLAFRKLCTKLYLKGETQQVDRILVEFSQRYWNQNQSDLYINSDVVHALSYSILLLNTDLHIVDTTLKMSRSQFIRNTMDAVYAQLSSDLSDLTLTHPIKSLESIDRLGSYKPISDIMPQVRKSGSNGLITNRYRRSSIIDTNRMTSPTFIPTKIITSRPSVDRWKETFRPGHFSRQSQSNTSSHSEPDRTESVSLDEGSSILGSQLNTYSDLDLNYILQSYKNSNSNHPNLSPTSTTPQSTINLNKLTKSFKIKFEKELENLLKDIYLAIKSQPIFQSSSESNSLSTLNYATTPSHLSTRRGQNSIGNLDWGTSYKRASLRGLLSPASELSAPRNKSPTPSGSTSLSISSVPSGPFGPSSNCGSSQTLSTLTSPSVGFVSNLSQSIIREQEEVVDTHSSDETTIREQELALLGAPWAKEGILQRKQYWESKRKRHKDKSWAEVFVVIQKGSLKMFQFGQNTTNIGPSSWSLVSSNSDDLVKDNEKSNGKSGIGGGNWLPNAQLVGEMNLSHALSSVLVSGYSKDRPYVFVLTLSNGASYFYQAGTEELVNEWVSTCNYWAARLSKEPLIGGVSNMEYGWNQLLQRNPLGLSTRNADNKEELDDNQFDPDEIVSVVSGNSNQNHKGRRLRDMLFSTTSIQNNPIDPIAPLHLYRRSTGENDVKSILGNPRRQRSNSGRQLSSPISSAQVSSDRSIICDWNPPNPPITISNLSEKAQLENLKRYAAYLQEELEKHKQLRRPMVHLYFGKLMSLQKAMVNWEKKLQYLMAEIIKYTTYLNSLESTIKLKQEILPPLTPTSATMKSKNSSQDQKNKAYELN</sequence>
<dbReference type="GO" id="GO:0005085">
    <property type="term" value="F:guanyl-nucleotide exchange factor activity"/>
    <property type="evidence" value="ECO:0007669"/>
    <property type="project" value="InterPro"/>
</dbReference>
<dbReference type="SMART" id="SM00233">
    <property type="entry name" value="PH"/>
    <property type="match status" value="1"/>
</dbReference>
<dbReference type="GO" id="GO:0032012">
    <property type="term" value="P:regulation of ARF protein signal transduction"/>
    <property type="evidence" value="ECO:0007669"/>
    <property type="project" value="InterPro"/>
</dbReference>
<feature type="region of interest" description="Disordered" evidence="2">
    <location>
        <begin position="1360"/>
        <end position="1388"/>
    </location>
</feature>
<name>A0A9Q3EH38_9BASI</name>
<keyword evidence="1" id="KW-0175">Coiled coil</keyword>
<feature type="region of interest" description="Disordered" evidence="2">
    <location>
        <begin position="25"/>
        <end position="50"/>
    </location>
</feature>
<dbReference type="Pfam" id="PF15410">
    <property type="entry name" value="PH_9"/>
    <property type="match status" value="1"/>
</dbReference>
<feature type="region of interest" description="Disordered" evidence="2">
    <location>
        <begin position="1494"/>
        <end position="1517"/>
    </location>
</feature>
<dbReference type="InterPro" id="IPR023394">
    <property type="entry name" value="Sec7_C_sf"/>
</dbReference>
<dbReference type="SUPFAM" id="SSF48425">
    <property type="entry name" value="Sec7 domain"/>
    <property type="match status" value="1"/>
</dbReference>
<feature type="coiled-coil region" evidence="1">
    <location>
        <begin position="1416"/>
        <end position="1468"/>
    </location>
</feature>
<comment type="caution">
    <text evidence="5">The sequence shown here is derived from an EMBL/GenBank/DDBJ whole genome shotgun (WGS) entry which is preliminary data.</text>
</comment>
<organism evidence="5 6">
    <name type="scientific">Austropuccinia psidii MF-1</name>
    <dbReference type="NCBI Taxonomy" id="1389203"/>
    <lineage>
        <taxon>Eukaryota</taxon>
        <taxon>Fungi</taxon>
        <taxon>Dikarya</taxon>
        <taxon>Basidiomycota</taxon>
        <taxon>Pucciniomycotina</taxon>
        <taxon>Pucciniomycetes</taxon>
        <taxon>Pucciniales</taxon>
        <taxon>Sphaerophragmiaceae</taxon>
        <taxon>Austropuccinia</taxon>
    </lineage>
</organism>
<feature type="compositionally biased region" description="Low complexity" evidence="2">
    <location>
        <begin position="156"/>
        <end position="172"/>
    </location>
</feature>
<dbReference type="InterPro" id="IPR011993">
    <property type="entry name" value="PH-like_dom_sf"/>
</dbReference>
<feature type="region of interest" description="Disordered" evidence="2">
    <location>
        <begin position="1026"/>
        <end position="1068"/>
    </location>
</feature>
<feature type="compositionally biased region" description="Low complexity" evidence="2">
    <location>
        <begin position="108"/>
        <end position="122"/>
    </location>
</feature>
<dbReference type="InterPro" id="IPR000904">
    <property type="entry name" value="Sec7_dom"/>
</dbReference>
<dbReference type="Proteomes" id="UP000765509">
    <property type="component" value="Unassembled WGS sequence"/>
</dbReference>
<feature type="compositionally biased region" description="Polar residues" evidence="2">
    <location>
        <begin position="282"/>
        <end position="296"/>
    </location>
</feature>
<accession>A0A9Q3EH38</accession>
<feature type="compositionally biased region" description="Low complexity" evidence="2">
    <location>
        <begin position="129"/>
        <end position="145"/>
    </location>
</feature>
<feature type="compositionally biased region" description="Low complexity" evidence="2">
    <location>
        <begin position="1037"/>
        <end position="1068"/>
    </location>
</feature>
<evidence type="ECO:0000256" key="1">
    <source>
        <dbReference type="SAM" id="Coils"/>
    </source>
</evidence>
<evidence type="ECO:0000259" key="3">
    <source>
        <dbReference type="PROSITE" id="PS50003"/>
    </source>
</evidence>
<dbReference type="OrthoDB" id="2157641at2759"/>
<gene>
    <name evidence="5" type="ORF">O181_060833</name>
</gene>
<evidence type="ECO:0000313" key="5">
    <source>
        <dbReference type="EMBL" id="MBW0521118.1"/>
    </source>
</evidence>
<dbReference type="InterPro" id="IPR001849">
    <property type="entry name" value="PH_domain"/>
</dbReference>
<evidence type="ECO:0000259" key="4">
    <source>
        <dbReference type="PROSITE" id="PS50190"/>
    </source>
</evidence>
<feature type="compositionally biased region" description="Polar residues" evidence="2">
    <location>
        <begin position="238"/>
        <end position="272"/>
    </location>
</feature>
<dbReference type="PANTHER" id="PTHR10663:SF373">
    <property type="entry name" value="PH AND SEC7 DOMAIN-CONTAINING PROTEIN C11E3.11C"/>
    <property type="match status" value="1"/>
</dbReference>
<feature type="region of interest" description="Disordered" evidence="2">
    <location>
        <begin position="587"/>
        <end position="617"/>
    </location>
</feature>
<dbReference type="Gene3D" id="2.30.29.30">
    <property type="entry name" value="Pleckstrin-homology domain (PH domain)/Phosphotyrosine-binding domain (PTB)"/>
    <property type="match status" value="1"/>
</dbReference>
<feature type="region of interest" description="Disordered" evidence="2">
    <location>
        <begin position="544"/>
        <end position="568"/>
    </location>
</feature>
<feature type="region of interest" description="Disordered" evidence="2">
    <location>
        <begin position="391"/>
        <end position="451"/>
    </location>
</feature>
<feature type="compositionally biased region" description="Polar residues" evidence="2">
    <location>
        <begin position="587"/>
        <end position="600"/>
    </location>
</feature>
<dbReference type="EMBL" id="AVOT02028592">
    <property type="protein sequence ID" value="MBW0521118.1"/>
    <property type="molecule type" value="Genomic_DNA"/>
</dbReference>
<dbReference type="PROSITE" id="PS50003">
    <property type="entry name" value="PH_DOMAIN"/>
    <property type="match status" value="1"/>
</dbReference>
<keyword evidence="6" id="KW-1185">Reference proteome</keyword>